<evidence type="ECO:0000256" key="2">
    <source>
        <dbReference type="ARBA" id="ARBA00022723"/>
    </source>
</evidence>
<keyword evidence="11" id="KW-1185">Reference proteome</keyword>
<feature type="binding site" evidence="7">
    <location>
        <begin position="211"/>
        <end position="212"/>
    </location>
    <ligand>
        <name>substrate</name>
    </ligand>
</feature>
<dbReference type="PIRSF" id="PIRSF038994">
    <property type="entry name" value="NagA"/>
    <property type="match status" value="1"/>
</dbReference>
<proteinExistence type="inferred from homology"/>
<reference evidence="11" key="1">
    <citation type="submission" date="2018-08" db="EMBL/GenBank/DDBJ databases">
        <authorList>
            <person name="Zhang J."/>
            <person name="Du Z.-J."/>
        </authorList>
    </citation>
    <scope>NUCLEOTIDE SEQUENCE [LARGE SCALE GENOMIC DNA]</scope>
    <source>
        <strain evidence="11">KCTC 52655</strain>
    </source>
</reference>
<name>A0A3D8MAB3_9ALTE</name>
<comment type="cofactor">
    <cofactor evidence="8">
        <name>a divalent metal cation</name>
        <dbReference type="ChEBI" id="CHEBI:60240"/>
    </cofactor>
    <text evidence="8">Binds 1 divalent metal cation per subunit.</text>
</comment>
<dbReference type="InterPro" id="IPR006680">
    <property type="entry name" value="Amidohydro-rel"/>
</dbReference>
<keyword evidence="2 8" id="KW-0479">Metal-binding</keyword>
<feature type="binding site" evidence="7">
    <location>
        <position position="243"/>
    </location>
    <ligand>
        <name>substrate</name>
    </ligand>
</feature>
<dbReference type="AlphaFoldDB" id="A0A3D8MAB3"/>
<dbReference type="SUPFAM" id="SSF51556">
    <property type="entry name" value="Metallo-dependent hydrolases"/>
    <property type="match status" value="1"/>
</dbReference>
<keyword evidence="4 5" id="KW-0119">Carbohydrate metabolism</keyword>
<evidence type="ECO:0000313" key="10">
    <source>
        <dbReference type="EMBL" id="RDV26628.1"/>
    </source>
</evidence>
<sequence>MKLIGKQVLTPSGWQRDLLIEVTAGRIVAVGQADSAADADYYPFKIVPGFIDIQVNGGGGVLLNQQCSVDAISTMMQAHRRFGTTAMLPTLITDSVEVMARTAASIVKAREQGVAGIVGVHFEGPWLSTVRKGVHSEQFIRPPTDRELAIISDPALGKVMVTLAPETVPVSVIQTLSQAGVLVFLGHSNANAAEVEQALDAGAVGFTHLFNAMSPMQSREPGMVGVALASAHSYCGLILDGFHVAPQTCQVAMRAKGPERMILVTDAMAPAGTELNDVEFFDTRILRHGNKLTTPDGTLAGSCLTMIEAVRNAVSWCRVDLADAVAMASTTPATLLGLQDTMGQIAVGSAASFLCLDENLSIRHLWQQGTKIELNDQEPVE</sequence>
<dbReference type="Proteomes" id="UP000256561">
    <property type="component" value="Unassembled WGS sequence"/>
</dbReference>
<evidence type="ECO:0000256" key="5">
    <source>
        <dbReference type="PIRNR" id="PIRNR038994"/>
    </source>
</evidence>
<keyword evidence="3 5" id="KW-0378">Hydrolase</keyword>
<protein>
    <recommendedName>
        <fullName evidence="5">N-acetylgalactosamine-6-phosphate deacetylase</fullName>
        <ecNumber evidence="5">3.5.1.25</ecNumber>
    </recommendedName>
    <alternativeName>
        <fullName evidence="5">N-acetylglucosamine-6-phosphate deacetylase</fullName>
    </alternativeName>
</protein>
<dbReference type="GO" id="GO:0046872">
    <property type="term" value="F:metal ion binding"/>
    <property type="evidence" value="ECO:0007669"/>
    <property type="project" value="UniProtKB-KW"/>
</dbReference>
<evidence type="ECO:0000256" key="1">
    <source>
        <dbReference type="ARBA" id="ARBA00010716"/>
    </source>
</evidence>
<accession>A0A3D8MAB3</accession>
<evidence type="ECO:0000256" key="3">
    <source>
        <dbReference type="ARBA" id="ARBA00022801"/>
    </source>
</evidence>
<dbReference type="Gene3D" id="3.20.20.140">
    <property type="entry name" value="Metal-dependent hydrolases"/>
    <property type="match status" value="1"/>
</dbReference>
<dbReference type="GO" id="GO:0008448">
    <property type="term" value="F:N-acetylglucosamine-6-phosphate deacetylase activity"/>
    <property type="evidence" value="ECO:0007669"/>
    <property type="project" value="UniProtKB-UniRule"/>
</dbReference>
<dbReference type="InterPro" id="IPR003764">
    <property type="entry name" value="GlcNAc_6-P_deAcase"/>
</dbReference>
<feature type="binding site" evidence="8">
    <location>
        <position position="208"/>
    </location>
    <ligand>
        <name>Zn(2+)</name>
        <dbReference type="ChEBI" id="CHEBI:29105"/>
    </ligand>
</feature>
<dbReference type="NCBIfam" id="TIGR00221">
    <property type="entry name" value="nagA"/>
    <property type="match status" value="1"/>
</dbReference>
<evidence type="ECO:0000256" key="8">
    <source>
        <dbReference type="PIRSR" id="PIRSR038994-3"/>
    </source>
</evidence>
<dbReference type="OrthoDB" id="9776488at2"/>
<dbReference type="SUPFAM" id="SSF51338">
    <property type="entry name" value="Composite domain of metallo-dependent hydrolases"/>
    <property type="match status" value="1"/>
</dbReference>
<gene>
    <name evidence="10" type="primary">nagA</name>
    <name evidence="10" type="ORF">DXV75_06445</name>
</gene>
<dbReference type="EMBL" id="QRHA01000004">
    <property type="protein sequence ID" value="RDV26628.1"/>
    <property type="molecule type" value="Genomic_DNA"/>
</dbReference>
<comment type="similarity">
    <text evidence="1 5">Belongs to the metallo-dependent hydrolases superfamily. NagA family.</text>
</comment>
<dbReference type="FunFam" id="3.20.20.140:FF:000004">
    <property type="entry name" value="N-acetylglucosamine-6-phosphate deacetylase"/>
    <property type="match status" value="1"/>
</dbReference>
<dbReference type="PANTHER" id="PTHR11113">
    <property type="entry name" value="N-ACETYLGLUCOSAMINE-6-PHOSPHATE DEACETYLASE"/>
    <property type="match status" value="1"/>
</dbReference>
<feature type="binding site" evidence="8">
    <location>
        <position position="123"/>
    </location>
    <ligand>
        <name>Zn(2+)</name>
        <dbReference type="ChEBI" id="CHEBI:29105"/>
    </ligand>
</feature>
<feature type="binding site" evidence="7">
    <location>
        <position position="219"/>
    </location>
    <ligand>
        <name>substrate</name>
    </ligand>
</feature>
<dbReference type="EC" id="3.5.1.25" evidence="5"/>
<feature type="active site" description="Proton donor/acceptor" evidence="6">
    <location>
        <position position="266"/>
    </location>
</feature>
<dbReference type="Pfam" id="PF01979">
    <property type="entry name" value="Amidohydro_1"/>
    <property type="match status" value="1"/>
</dbReference>
<dbReference type="InterPro" id="IPR032466">
    <property type="entry name" value="Metal_Hydrolase"/>
</dbReference>
<dbReference type="RefSeq" id="WP_115592581.1">
    <property type="nucleotide sequence ID" value="NZ_QRHA01000004.1"/>
</dbReference>
<dbReference type="GO" id="GO:0006046">
    <property type="term" value="P:N-acetylglucosamine catabolic process"/>
    <property type="evidence" value="ECO:0007669"/>
    <property type="project" value="TreeGrafter"/>
</dbReference>
<feature type="binding site" evidence="7">
    <location>
        <begin position="299"/>
        <end position="301"/>
    </location>
    <ligand>
        <name>substrate</name>
    </ligand>
</feature>
<dbReference type="InterPro" id="IPR011059">
    <property type="entry name" value="Metal-dep_hydrolase_composite"/>
</dbReference>
<comment type="catalytic activity">
    <reaction evidence="5">
        <text>N-acetyl-D-glucosamine 6-phosphate + H2O = D-glucosamine 6-phosphate + acetate</text>
        <dbReference type="Rhea" id="RHEA:22936"/>
        <dbReference type="ChEBI" id="CHEBI:15377"/>
        <dbReference type="ChEBI" id="CHEBI:30089"/>
        <dbReference type="ChEBI" id="CHEBI:57513"/>
        <dbReference type="ChEBI" id="CHEBI:58725"/>
        <dbReference type="EC" id="3.5.1.25"/>
    </reaction>
</comment>
<evidence type="ECO:0000259" key="9">
    <source>
        <dbReference type="Pfam" id="PF01979"/>
    </source>
</evidence>
<dbReference type="Gene3D" id="2.30.40.10">
    <property type="entry name" value="Urease, subunit C, domain 1"/>
    <property type="match status" value="1"/>
</dbReference>
<evidence type="ECO:0000256" key="6">
    <source>
        <dbReference type="PIRSR" id="PIRSR038994-1"/>
    </source>
</evidence>
<dbReference type="CDD" id="cd00854">
    <property type="entry name" value="NagA"/>
    <property type="match status" value="1"/>
</dbReference>
<evidence type="ECO:0000256" key="7">
    <source>
        <dbReference type="PIRSR" id="PIRSR038994-2"/>
    </source>
</evidence>
<evidence type="ECO:0000256" key="4">
    <source>
        <dbReference type="ARBA" id="ARBA00023277"/>
    </source>
</evidence>
<feature type="binding site" evidence="8">
    <location>
        <position position="187"/>
    </location>
    <ligand>
        <name>Zn(2+)</name>
        <dbReference type="ChEBI" id="CHEBI:29105"/>
    </ligand>
</feature>
<feature type="domain" description="Amidohydrolase-related" evidence="9">
    <location>
        <begin position="46"/>
        <end position="358"/>
    </location>
</feature>
<organism evidence="10 11">
    <name type="scientific">Alteromonas aestuariivivens</name>
    <dbReference type="NCBI Taxonomy" id="1938339"/>
    <lineage>
        <taxon>Bacteria</taxon>
        <taxon>Pseudomonadati</taxon>
        <taxon>Pseudomonadota</taxon>
        <taxon>Gammaproteobacteria</taxon>
        <taxon>Alteromonadales</taxon>
        <taxon>Alteromonadaceae</taxon>
        <taxon>Alteromonas/Salinimonas group</taxon>
        <taxon>Alteromonas</taxon>
    </lineage>
</organism>
<dbReference type="PANTHER" id="PTHR11113:SF14">
    <property type="entry name" value="N-ACETYLGLUCOSAMINE-6-PHOSPHATE DEACETYLASE"/>
    <property type="match status" value="1"/>
</dbReference>
<evidence type="ECO:0000313" key="11">
    <source>
        <dbReference type="Proteomes" id="UP000256561"/>
    </source>
</evidence>
<comment type="caution">
    <text evidence="10">The sequence shown here is derived from an EMBL/GenBank/DDBJ whole genome shotgun (WGS) entry which is preliminary data.</text>
</comment>
<feature type="binding site" evidence="7">
    <location>
        <position position="134"/>
    </location>
    <ligand>
        <name>substrate</name>
    </ligand>
</feature>